<keyword evidence="3" id="KW-1185">Reference proteome</keyword>
<keyword evidence="1" id="KW-0472">Membrane</keyword>
<dbReference type="EMBL" id="JAAVTX010000001">
    <property type="protein sequence ID" value="NKE43679.1"/>
    <property type="molecule type" value="Genomic_DNA"/>
</dbReference>
<dbReference type="Pfam" id="PF06170">
    <property type="entry name" value="DUF983"/>
    <property type="match status" value="1"/>
</dbReference>
<protein>
    <submittedName>
        <fullName evidence="2">DUF983 domain-containing protein</fullName>
    </submittedName>
</protein>
<name>A0ABX1ESS8_9PROT</name>
<dbReference type="InterPro" id="IPR009325">
    <property type="entry name" value="DUF983"/>
</dbReference>
<keyword evidence="1" id="KW-1133">Transmembrane helix</keyword>
<evidence type="ECO:0000256" key="1">
    <source>
        <dbReference type="SAM" id="Phobius"/>
    </source>
</evidence>
<sequence length="124" mass="13119">MTHETTPSASAGGVAPFWRVAILGRCPRCGQGHLFSGLLTVVPRCAACGLDLSAQDQGDGPAVLGIFVLGALTMIGAFLVEFRLEPPLWVHALLWPALLIPASIVTMRFAKAALVALTWRQRGA</sequence>
<comment type="caution">
    <text evidence="2">The sequence shown here is derived from an EMBL/GenBank/DDBJ whole genome shotgun (WGS) entry which is preliminary data.</text>
</comment>
<accession>A0ABX1ESS8</accession>
<feature type="transmembrane region" description="Helical" evidence="1">
    <location>
        <begin position="88"/>
        <end position="110"/>
    </location>
</feature>
<proteinExistence type="predicted"/>
<reference evidence="2 3" key="1">
    <citation type="submission" date="2020-03" db="EMBL/GenBank/DDBJ databases">
        <title>Roseomonas selenitidurans sp. nov. isolated from soil.</title>
        <authorList>
            <person name="Liu H."/>
        </authorList>
    </citation>
    <scope>NUCLEOTIDE SEQUENCE [LARGE SCALE GENOMIC DNA]</scope>
    <source>
        <strain evidence="2 3">JCM 15073</strain>
    </source>
</reference>
<keyword evidence="1" id="KW-0812">Transmembrane</keyword>
<feature type="transmembrane region" description="Helical" evidence="1">
    <location>
        <begin position="62"/>
        <end position="82"/>
    </location>
</feature>
<dbReference type="Proteomes" id="UP000765160">
    <property type="component" value="Unassembled WGS sequence"/>
</dbReference>
<organism evidence="2 3">
    <name type="scientific">Falsiroseomonas frigidaquae</name>
    <dbReference type="NCBI Taxonomy" id="487318"/>
    <lineage>
        <taxon>Bacteria</taxon>
        <taxon>Pseudomonadati</taxon>
        <taxon>Pseudomonadota</taxon>
        <taxon>Alphaproteobacteria</taxon>
        <taxon>Acetobacterales</taxon>
        <taxon>Roseomonadaceae</taxon>
        <taxon>Falsiroseomonas</taxon>
    </lineage>
</organism>
<evidence type="ECO:0000313" key="2">
    <source>
        <dbReference type="EMBL" id="NKE43679.1"/>
    </source>
</evidence>
<evidence type="ECO:0000313" key="3">
    <source>
        <dbReference type="Proteomes" id="UP000765160"/>
    </source>
</evidence>
<dbReference type="RefSeq" id="WP_168046876.1">
    <property type="nucleotide sequence ID" value="NZ_JAATJR010000001.1"/>
</dbReference>
<gene>
    <name evidence="2" type="ORF">HB662_02750</name>
</gene>